<sequence length="207" mass="22582">MCVILVIDDHPAICFAVKAVLEKEPGFTVATSRGGQVLLQLHQHAPQLLILDIALENEDGLLLLPRIREHYPDCKILIHSGLPAQSYAGRALQAGADGFISKQTSLLHLLPACHLLLNGYTVFPTGIALQSLSDNTRDPRQLLAKFSNREMVVLRLLQEGKSHKAIADQLALSHKTVSTYKARILEKSGANSIEQLTEWLAADAASP</sequence>
<dbReference type="SMART" id="SM00421">
    <property type="entry name" value="HTH_LUXR"/>
    <property type="match status" value="1"/>
</dbReference>
<dbReference type="InterPro" id="IPR039420">
    <property type="entry name" value="WalR-like"/>
</dbReference>
<evidence type="ECO:0000259" key="8">
    <source>
        <dbReference type="PROSITE" id="PS50110"/>
    </source>
</evidence>
<dbReference type="InterPro" id="IPR011006">
    <property type="entry name" value="CheY-like_superfamily"/>
</dbReference>
<dbReference type="PRINTS" id="PR00038">
    <property type="entry name" value="HTHLUXR"/>
</dbReference>
<dbReference type="EMBL" id="VWVM01000011">
    <property type="protein sequence ID" value="KAA6122866.1"/>
    <property type="molecule type" value="Genomic_DNA"/>
</dbReference>
<reference evidence="9 10" key="1">
    <citation type="submission" date="2019-09" db="EMBL/GenBank/DDBJ databases">
        <title>Genomic diversity of phyloplane-associated Pantoea species in Pakistan cotton crop.</title>
        <authorList>
            <person name="Tufail M.R."/>
            <person name="Cook D.R."/>
        </authorList>
    </citation>
    <scope>NUCLEOTIDE SEQUENCE [LARGE SCALE GENOMIC DNA]</scope>
    <source>
        <strain evidence="9 10">B_8</strain>
    </source>
</reference>
<dbReference type="AlphaFoldDB" id="A0AB34CGV7"/>
<feature type="modified residue" description="4-aspartylphosphate" evidence="6">
    <location>
        <position position="52"/>
    </location>
</feature>
<keyword evidence="1 6" id="KW-0597">Phosphoprotein</keyword>
<dbReference type="SUPFAM" id="SSF46894">
    <property type="entry name" value="C-terminal effector domain of the bipartite response regulators"/>
    <property type="match status" value="1"/>
</dbReference>
<dbReference type="PANTHER" id="PTHR43214">
    <property type="entry name" value="TWO-COMPONENT RESPONSE REGULATOR"/>
    <property type="match status" value="1"/>
</dbReference>
<protein>
    <submittedName>
        <fullName evidence="9">Response regulator transcription factor</fullName>
    </submittedName>
</protein>
<dbReference type="RefSeq" id="WP_150011873.1">
    <property type="nucleotide sequence ID" value="NZ_VWVM01000011.1"/>
</dbReference>
<dbReference type="Gene3D" id="3.40.50.2300">
    <property type="match status" value="1"/>
</dbReference>
<feature type="domain" description="HTH luxR-type" evidence="7">
    <location>
        <begin position="139"/>
        <end position="204"/>
    </location>
</feature>
<dbReference type="PANTHER" id="PTHR43214:SF41">
    <property type="entry name" value="NITRATE_NITRITE RESPONSE REGULATOR PROTEIN NARP"/>
    <property type="match status" value="1"/>
</dbReference>
<name>A0AB34CGV7_9GAMM</name>
<comment type="caution">
    <text evidence="9">The sequence shown here is derived from an EMBL/GenBank/DDBJ whole genome shotgun (WGS) entry which is preliminary data.</text>
</comment>
<dbReference type="InterPro" id="IPR058245">
    <property type="entry name" value="NreC/VraR/RcsB-like_REC"/>
</dbReference>
<evidence type="ECO:0000313" key="9">
    <source>
        <dbReference type="EMBL" id="KAA6122866.1"/>
    </source>
</evidence>
<dbReference type="SMART" id="SM00448">
    <property type="entry name" value="REC"/>
    <property type="match status" value="1"/>
</dbReference>
<dbReference type="Pfam" id="PF00196">
    <property type="entry name" value="GerE"/>
    <property type="match status" value="1"/>
</dbReference>
<evidence type="ECO:0000256" key="4">
    <source>
        <dbReference type="ARBA" id="ARBA00023125"/>
    </source>
</evidence>
<keyword evidence="2" id="KW-0902">Two-component regulatory system</keyword>
<evidence type="ECO:0000259" key="7">
    <source>
        <dbReference type="PROSITE" id="PS50043"/>
    </source>
</evidence>
<evidence type="ECO:0000256" key="2">
    <source>
        <dbReference type="ARBA" id="ARBA00023012"/>
    </source>
</evidence>
<dbReference type="CDD" id="cd06170">
    <property type="entry name" value="LuxR_C_like"/>
    <property type="match status" value="1"/>
</dbReference>
<dbReference type="InterPro" id="IPR001789">
    <property type="entry name" value="Sig_transdc_resp-reg_receiver"/>
</dbReference>
<dbReference type="GO" id="GO:0000160">
    <property type="term" value="P:phosphorelay signal transduction system"/>
    <property type="evidence" value="ECO:0007669"/>
    <property type="project" value="InterPro"/>
</dbReference>
<evidence type="ECO:0000313" key="10">
    <source>
        <dbReference type="Proteomes" id="UP000324255"/>
    </source>
</evidence>
<dbReference type="PROSITE" id="PS50043">
    <property type="entry name" value="HTH_LUXR_2"/>
    <property type="match status" value="1"/>
</dbReference>
<organism evidence="9 10">
    <name type="scientific">Candidatus Pantoea gossypiicola</name>
    <dbReference type="NCBI Taxonomy" id="2608008"/>
    <lineage>
        <taxon>Bacteria</taxon>
        <taxon>Pseudomonadati</taxon>
        <taxon>Pseudomonadota</taxon>
        <taxon>Gammaproteobacteria</taxon>
        <taxon>Enterobacterales</taxon>
        <taxon>Erwiniaceae</taxon>
        <taxon>Pantoea</taxon>
    </lineage>
</organism>
<dbReference type="InterPro" id="IPR000792">
    <property type="entry name" value="Tscrpt_reg_LuxR_C"/>
</dbReference>
<evidence type="ECO:0000256" key="5">
    <source>
        <dbReference type="ARBA" id="ARBA00023163"/>
    </source>
</evidence>
<feature type="domain" description="Response regulatory" evidence="8">
    <location>
        <begin position="3"/>
        <end position="117"/>
    </location>
</feature>
<keyword evidence="4" id="KW-0238">DNA-binding</keyword>
<gene>
    <name evidence="9" type="ORF">F3I20_15035</name>
</gene>
<evidence type="ECO:0000256" key="1">
    <source>
        <dbReference type="ARBA" id="ARBA00022553"/>
    </source>
</evidence>
<accession>A0AB34CGV7</accession>
<proteinExistence type="predicted"/>
<evidence type="ECO:0000256" key="6">
    <source>
        <dbReference type="PROSITE-ProRule" id="PRU00169"/>
    </source>
</evidence>
<evidence type="ECO:0000256" key="3">
    <source>
        <dbReference type="ARBA" id="ARBA00023015"/>
    </source>
</evidence>
<keyword evidence="10" id="KW-1185">Reference proteome</keyword>
<keyword evidence="3" id="KW-0805">Transcription regulation</keyword>
<dbReference type="InterPro" id="IPR016032">
    <property type="entry name" value="Sig_transdc_resp-reg_C-effctor"/>
</dbReference>
<dbReference type="Proteomes" id="UP000324255">
    <property type="component" value="Unassembled WGS sequence"/>
</dbReference>
<keyword evidence="5" id="KW-0804">Transcription</keyword>
<dbReference type="CDD" id="cd17535">
    <property type="entry name" value="REC_NarL-like"/>
    <property type="match status" value="1"/>
</dbReference>
<dbReference type="PROSITE" id="PS50110">
    <property type="entry name" value="RESPONSE_REGULATORY"/>
    <property type="match status" value="1"/>
</dbReference>
<dbReference type="SUPFAM" id="SSF52172">
    <property type="entry name" value="CheY-like"/>
    <property type="match status" value="1"/>
</dbReference>
<dbReference type="Pfam" id="PF00072">
    <property type="entry name" value="Response_reg"/>
    <property type="match status" value="1"/>
</dbReference>
<dbReference type="GO" id="GO:0006355">
    <property type="term" value="P:regulation of DNA-templated transcription"/>
    <property type="evidence" value="ECO:0007669"/>
    <property type="project" value="InterPro"/>
</dbReference>
<dbReference type="GO" id="GO:0003677">
    <property type="term" value="F:DNA binding"/>
    <property type="evidence" value="ECO:0007669"/>
    <property type="project" value="UniProtKB-KW"/>
</dbReference>